<dbReference type="InterPro" id="IPR049646">
    <property type="entry name" value="GvpT/GvpP-like"/>
</dbReference>
<comment type="caution">
    <text evidence="2">The sequence shown here is derived from an EMBL/GenBank/DDBJ whole genome shotgun (WGS) entry which is preliminary data.</text>
</comment>
<organism evidence="2 3">
    <name type="scientific">Rossellomorea marisflavi</name>
    <dbReference type="NCBI Taxonomy" id="189381"/>
    <lineage>
        <taxon>Bacteria</taxon>
        <taxon>Bacillati</taxon>
        <taxon>Bacillota</taxon>
        <taxon>Bacilli</taxon>
        <taxon>Bacillales</taxon>
        <taxon>Bacillaceae</taxon>
        <taxon>Rossellomorea</taxon>
    </lineage>
</organism>
<evidence type="ECO:0000313" key="2">
    <source>
        <dbReference type="EMBL" id="KON83105.1"/>
    </source>
</evidence>
<feature type="region of interest" description="Disordered" evidence="1">
    <location>
        <begin position="1"/>
        <end position="20"/>
    </location>
</feature>
<dbReference type="NCBIfam" id="NF041669">
    <property type="entry name" value="GvpT"/>
    <property type="match status" value="1"/>
</dbReference>
<accession>A0A0M0FZX6</accession>
<sequence length="150" mass="16546">MASNKQSEEKKLTESTEENVNGSMQYAIIGGVVGAGLGLLSNPGTTKKMAASLGKSELMKAATKELRRTAQEFVTEQAMISLRQTASGYFSKMDSGVLSPLKNKLTEKKDSGENESQNDEIKQIKEDNQDLNERLERIEEMLNKLVDSKK</sequence>
<dbReference type="AlphaFoldDB" id="A0A0M0FZX6"/>
<keyword evidence="3" id="KW-1185">Reference proteome</keyword>
<name>A0A0M0FZX6_9BACI</name>
<dbReference type="STRING" id="189381.GCA_900166615_00231"/>
<evidence type="ECO:0000256" key="1">
    <source>
        <dbReference type="SAM" id="MobiDB-lite"/>
    </source>
</evidence>
<evidence type="ECO:0008006" key="4">
    <source>
        <dbReference type="Google" id="ProtNLM"/>
    </source>
</evidence>
<feature type="compositionally biased region" description="Basic and acidic residues" evidence="1">
    <location>
        <begin position="1"/>
        <end position="14"/>
    </location>
</feature>
<feature type="region of interest" description="Disordered" evidence="1">
    <location>
        <begin position="92"/>
        <end position="128"/>
    </location>
</feature>
<dbReference type="EMBL" id="LGUE01000008">
    <property type="protein sequence ID" value="KON83105.1"/>
    <property type="molecule type" value="Genomic_DNA"/>
</dbReference>
<reference evidence="3" key="1">
    <citation type="submission" date="2015-07" db="EMBL/GenBank/DDBJ databases">
        <title>Fjat-14235 jcm11544.</title>
        <authorList>
            <person name="Liu B."/>
            <person name="Wang J."/>
            <person name="Zhu Y."/>
            <person name="Liu G."/>
            <person name="Chen Q."/>
            <person name="Chen Z."/>
            <person name="Lan J."/>
            <person name="Che J."/>
            <person name="Ge C."/>
            <person name="Shi H."/>
            <person name="Pan Z."/>
            <person name="Liu X."/>
        </authorList>
    </citation>
    <scope>NUCLEOTIDE SEQUENCE [LARGE SCALE GENOMIC DNA]</scope>
    <source>
        <strain evidence="3">JCM 11544</strain>
    </source>
</reference>
<dbReference type="RefSeq" id="WP_053429727.1">
    <property type="nucleotide sequence ID" value="NZ_JAUKEH010000003.1"/>
</dbReference>
<protein>
    <recommendedName>
        <fullName evidence="4">Gas vesicle protein GvpP</fullName>
    </recommendedName>
</protein>
<dbReference type="OrthoDB" id="2940430at2"/>
<dbReference type="Proteomes" id="UP000037405">
    <property type="component" value="Unassembled WGS sequence"/>
</dbReference>
<dbReference type="PATRIC" id="fig|189381.12.peg.3519"/>
<evidence type="ECO:0000313" key="3">
    <source>
        <dbReference type="Proteomes" id="UP000037405"/>
    </source>
</evidence>
<feature type="compositionally biased region" description="Basic and acidic residues" evidence="1">
    <location>
        <begin position="119"/>
        <end position="128"/>
    </location>
</feature>
<proteinExistence type="predicted"/>
<gene>
    <name evidence="2" type="ORF">AF331_19930</name>
</gene>